<feature type="domain" description="J" evidence="2">
    <location>
        <begin position="7"/>
        <end position="75"/>
    </location>
</feature>
<feature type="compositionally biased region" description="Basic residues" evidence="1">
    <location>
        <begin position="482"/>
        <end position="491"/>
    </location>
</feature>
<dbReference type="InterPro" id="IPR001623">
    <property type="entry name" value="DnaJ_domain"/>
</dbReference>
<dbReference type="AlphaFoldDB" id="A0AA38R4G6"/>
<dbReference type="PANTHER" id="PTHR44144:SF1">
    <property type="entry name" value="DNAJ HOMOLOG SUBFAMILY C MEMBER 9"/>
    <property type="match status" value="1"/>
</dbReference>
<organism evidence="3 4">
    <name type="scientific">Coniochaeta hoffmannii</name>
    <dbReference type="NCBI Taxonomy" id="91930"/>
    <lineage>
        <taxon>Eukaryota</taxon>
        <taxon>Fungi</taxon>
        <taxon>Dikarya</taxon>
        <taxon>Ascomycota</taxon>
        <taxon>Pezizomycotina</taxon>
        <taxon>Sordariomycetes</taxon>
        <taxon>Sordariomycetidae</taxon>
        <taxon>Coniochaetales</taxon>
        <taxon>Coniochaetaceae</taxon>
        <taxon>Coniochaeta</taxon>
    </lineage>
</organism>
<accession>A0AA38R4G6</accession>
<evidence type="ECO:0000313" key="4">
    <source>
        <dbReference type="Proteomes" id="UP001174691"/>
    </source>
</evidence>
<reference evidence="3" key="1">
    <citation type="submission" date="2022-07" db="EMBL/GenBank/DDBJ databases">
        <title>Fungi with potential for degradation of polypropylene.</title>
        <authorList>
            <person name="Gostincar C."/>
        </authorList>
    </citation>
    <scope>NUCLEOTIDE SEQUENCE</scope>
    <source>
        <strain evidence="3">EXF-13287</strain>
    </source>
</reference>
<proteinExistence type="predicted"/>
<dbReference type="PROSITE" id="PS50076">
    <property type="entry name" value="DNAJ_2"/>
    <property type="match status" value="1"/>
</dbReference>
<dbReference type="PROSITE" id="PS00636">
    <property type="entry name" value="DNAJ_1"/>
    <property type="match status" value="1"/>
</dbReference>
<dbReference type="GO" id="GO:0031072">
    <property type="term" value="F:heat shock protein binding"/>
    <property type="evidence" value="ECO:0007669"/>
    <property type="project" value="TreeGrafter"/>
</dbReference>
<comment type="caution">
    <text evidence="3">The sequence shown here is derived from an EMBL/GenBank/DDBJ whole genome shotgun (WGS) entry which is preliminary data.</text>
</comment>
<dbReference type="FunFam" id="1.10.287.110:FF:000073">
    <property type="entry name" value="DnaJ domain protein"/>
    <property type="match status" value="1"/>
</dbReference>
<feature type="compositionally biased region" description="Basic and acidic residues" evidence="1">
    <location>
        <begin position="459"/>
        <end position="471"/>
    </location>
</feature>
<evidence type="ECO:0000259" key="2">
    <source>
        <dbReference type="PROSITE" id="PS50076"/>
    </source>
</evidence>
<dbReference type="GO" id="GO:0005737">
    <property type="term" value="C:cytoplasm"/>
    <property type="evidence" value="ECO:0007669"/>
    <property type="project" value="TreeGrafter"/>
</dbReference>
<dbReference type="Proteomes" id="UP001174691">
    <property type="component" value="Unassembled WGS sequence"/>
</dbReference>
<gene>
    <name evidence="3" type="ORF">NKR19_g9154</name>
</gene>
<dbReference type="Gene3D" id="1.10.287.110">
    <property type="entry name" value="DnaJ domain"/>
    <property type="match status" value="1"/>
</dbReference>
<feature type="compositionally biased region" description="Basic and acidic residues" evidence="1">
    <location>
        <begin position="395"/>
        <end position="407"/>
    </location>
</feature>
<name>A0AA38R4G6_9PEZI</name>
<feature type="region of interest" description="Disordered" evidence="1">
    <location>
        <begin position="112"/>
        <end position="515"/>
    </location>
</feature>
<dbReference type="SUPFAM" id="SSF46565">
    <property type="entry name" value="Chaperone J-domain"/>
    <property type="match status" value="1"/>
</dbReference>
<feature type="compositionally biased region" description="Basic and acidic residues" evidence="1">
    <location>
        <begin position="275"/>
        <end position="304"/>
    </location>
</feature>
<dbReference type="GO" id="GO:0005634">
    <property type="term" value="C:nucleus"/>
    <property type="evidence" value="ECO:0007669"/>
    <property type="project" value="TreeGrafter"/>
</dbReference>
<dbReference type="Pfam" id="PF00226">
    <property type="entry name" value="DnaJ"/>
    <property type="match status" value="1"/>
</dbReference>
<keyword evidence="4" id="KW-1185">Reference proteome</keyword>
<dbReference type="InterPro" id="IPR052594">
    <property type="entry name" value="J_domain-containing_protein"/>
</dbReference>
<protein>
    <submittedName>
        <fullName evidence="3">DnaJ-domain-containing protein</fullName>
    </submittedName>
</protein>
<feature type="compositionally biased region" description="Basic and acidic residues" evidence="1">
    <location>
        <begin position="175"/>
        <end position="254"/>
    </location>
</feature>
<sequence>MSNLPPDPWRVLGIEKSADKSEIRTAYRKLVLKCHPDKVQDPTLKAQKQDEFQKVQQAYELLNDDTERAKYEEQVKLAEMRKAAMHSKNMPNIAVSRTPPRPSHTFYEVRTAEPPREPRFRHASPHSPVSGPPKGVYTHVYASAAKSHDDDVSHRSQALYDEDRRARRAASYEQPSRRDDDKREERRRRDARDRREEEERDRERERREKELRKQDRREREKTRDKEKRRDVEDKTSRRVKDAYVEEYHDRDIREVYPPPPKPEKKKTSSSLGSKNVDEPREKSSSRREQEEAARVRADKLDYLKDQAAAYIERRKVKPPPPLGHRSQTFQESPTYTRPRSPPPVQAVYVDDEAVRRSRARSRRPSHDTGAKSQEKLYSPSQKKSREDIEVIDTSPRVERVVPSRGAERPPTTLRKSNTMPTTTAPPPAAASPDSPPRRGYSRPPPQMPSITRSATYAGEKLDRYPVIHGEYEPSDDETYEGRRRHRSSRRAHSPEPLKSTRRYRVKDGMGPPAVETVYEPEVYDHYEDHRSSRRHGSSYGPGVVDPGSGYYYATEPSVPFGKIKTSKEYTENDVQYGNWATVRV</sequence>
<evidence type="ECO:0000313" key="3">
    <source>
        <dbReference type="EMBL" id="KAJ9133204.1"/>
    </source>
</evidence>
<dbReference type="InterPro" id="IPR018253">
    <property type="entry name" value="DnaJ_domain_CS"/>
</dbReference>
<evidence type="ECO:0000256" key="1">
    <source>
        <dbReference type="SAM" id="MobiDB-lite"/>
    </source>
</evidence>
<dbReference type="PRINTS" id="PR00625">
    <property type="entry name" value="JDOMAIN"/>
</dbReference>
<dbReference type="InterPro" id="IPR036869">
    <property type="entry name" value="J_dom_sf"/>
</dbReference>
<dbReference type="CDD" id="cd06257">
    <property type="entry name" value="DnaJ"/>
    <property type="match status" value="1"/>
</dbReference>
<dbReference type="EMBL" id="JANBVN010000207">
    <property type="protein sequence ID" value="KAJ9133204.1"/>
    <property type="molecule type" value="Genomic_DNA"/>
</dbReference>
<feature type="compositionally biased region" description="Basic and acidic residues" evidence="1">
    <location>
        <begin position="364"/>
        <end position="374"/>
    </location>
</feature>
<dbReference type="PANTHER" id="PTHR44144">
    <property type="entry name" value="DNAJ HOMOLOG SUBFAMILY C MEMBER 9"/>
    <property type="match status" value="1"/>
</dbReference>
<dbReference type="SMART" id="SM00271">
    <property type="entry name" value="DnaJ"/>
    <property type="match status" value="1"/>
</dbReference>